<dbReference type="PANTHER" id="PTHR16509">
    <property type="match status" value="1"/>
</dbReference>
<proteinExistence type="predicted"/>
<comment type="caution">
    <text evidence="3">The sequence shown here is derived from an EMBL/GenBank/DDBJ whole genome shotgun (WGS) entry which is preliminary data.</text>
</comment>
<dbReference type="EMBL" id="JABMIG020000041">
    <property type="protein sequence ID" value="KAL3799144.1"/>
    <property type="molecule type" value="Genomic_DNA"/>
</dbReference>
<keyword evidence="4" id="KW-1185">Reference proteome</keyword>
<keyword evidence="1" id="KW-0732">Signal</keyword>
<name>A0ABD3QGC7_9STRA</name>
<dbReference type="Gene3D" id="3.60.21.10">
    <property type="match status" value="1"/>
</dbReference>
<sequence length="463" mass="51621">MICLLLISLPTLATAFAPTTTTPNTHMTNSPLARRTSSIAYDDQSHGPKYSFYGGDAWRKRRNLAPLNKITTPTFSFGIITDIQYAPIPDGHSYNGTPRYYRHAIAAAEHAARHFQREGVQCVVNLGDSIDGKCVDVERYGGSLIEAEEDGVVAGGEGEEKKLECVGGGGDRCVGPKALEDVLKALSCYTNGRIIHTYGNHELYNLSRKDLAKKLQIPFTLEPSGDLVGYYSHQIHSHNSSENKDTKTVDPSNKLRFLVLDSYDICLLDRCPQTSDKYRLARDILSRHNPNYPHEENSPEGLQGLSKRFVAFNGGIDTPQLEWFETSLQSARKNNERVIVVSHQPVHPESSWPTCLMWNYSDVLSIMRRYRDVIIASFSGHAHQGGYVRDEESGIHFRTLEAVLESPDPVKTYGIVDVWEDRVVVRGWGDCVSDVYDLDHLVFGDGENVDDSSEESELGIIIG</sequence>
<dbReference type="Proteomes" id="UP001516023">
    <property type="component" value="Unassembled WGS sequence"/>
</dbReference>
<reference evidence="3 4" key="1">
    <citation type="journal article" date="2020" name="G3 (Bethesda)">
        <title>Improved Reference Genome for Cyclotella cryptica CCMP332, a Model for Cell Wall Morphogenesis, Salinity Adaptation, and Lipid Production in Diatoms (Bacillariophyta).</title>
        <authorList>
            <person name="Roberts W.R."/>
            <person name="Downey K.M."/>
            <person name="Ruck E.C."/>
            <person name="Traller J.C."/>
            <person name="Alverson A.J."/>
        </authorList>
    </citation>
    <scope>NUCLEOTIDE SEQUENCE [LARGE SCALE GENOMIC DNA]</scope>
    <source>
        <strain evidence="3 4">CCMP332</strain>
    </source>
</reference>
<feature type="domain" description="Calcineurin-like phosphoesterase" evidence="2">
    <location>
        <begin position="77"/>
        <end position="384"/>
    </location>
</feature>
<protein>
    <recommendedName>
        <fullName evidence="2">Calcineurin-like phosphoesterase domain-containing protein</fullName>
    </recommendedName>
</protein>
<feature type="chain" id="PRO_5044824258" description="Calcineurin-like phosphoesterase domain-containing protein" evidence="1">
    <location>
        <begin position="16"/>
        <end position="463"/>
    </location>
</feature>
<evidence type="ECO:0000256" key="1">
    <source>
        <dbReference type="SAM" id="SignalP"/>
    </source>
</evidence>
<evidence type="ECO:0000259" key="2">
    <source>
        <dbReference type="Pfam" id="PF00149"/>
    </source>
</evidence>
<dbReference type="InterPro" id="IPR029052">
    <property type="entry name" value="Metallo-depent_PP-like"/>
</dbReference>
<gene>
    <name evidence="3" type="ORF">HJC23_002272</name>
</gene>
<organism evidence="3 4">
    <name type="scientific">Cyclotella cryptica</name>
    <dbReference type="NCBI Taxonomy" id="29204"/>
    <lineage>
        <taxon>Eukaryota</taxon>
        <taxon>Sar</taxon>
        <taxon>Stramenopiles</taxon>
        <taxon>Ochrophyta</taxon>
        <taxon>Bacillariophyta</taxon>
        <taxon>Coscinodiscophyceae</taxon>
        <taxon>Thalassiosirophycidae</taxon>
        <taxon>Stephanodiscales</taxon>
        <taxon>Stephanodiscaceae</taxon>
        <taxon>Cyclotella</taxon>
    </lineage>
</organism>
<dbReference type="SUPFAM" id="SSF56300">
    <property type="entry name" value="Metallo-dependent phosphatases"/>
    <property type="match status" value="2"/>
</dbReference>
<accession>A0ABD3QGC7</accession>
<feature type="signal peptide" evidence="1">
    <location>
        <begin position="1"/>
        <end position="15"/>
    </location>
</feature>
<dbReference type="Pfam" id="PF00149">
    <property type="entry name" value="Metallophos"/>
    <property type="match status" value="1"/>
</dbReference>
<dbReference type="PANTHER" id="PTHR16509:SF1">
    <property type="entry name" value="MANGANESE-DEPENDENT ADP-RIBOSE_CDP-ALCOHOL DIPHOSPHATASE"/>
    <property type="match status" value="1"/>
</dbReference>
<dbReference type="InterPro" id="IPR004843">
    <property type="entry name" value="Calcineurin-like_PHP"/>
</dbReference>
<evidence type="ECO:0000313" key="4">
    <source>
        <dbReference type="Proteomes" id="UP001516023"/>
    </source>
</evidence>
<dbReference type="AlphaFoldDB" id="A0ABD3QGC7"/>
<evidence type="ECO:0000313" key="3">
    <source>
        <dbReference type="EMBL" id="KAL3799144.1"/>
    </source>
</evidence>